<proteinExistence type="predicted"/>
<dbReference type="EMBL" id="JANPWB010000006">
    <property type="protein sequence ID" value="KAJ1180480.1"/>
    <property type="molecule type" value="Genomic_DNA"/>
</dbReference>
<accession>A0AAV7TW66</accession>
<dbReference type="Proteomes" id="UP001066276">
    <property type="component" value="Chromosome 3_2"/>
</dbReference>
<sequence length="125" mass="14575">MAALISSVVISPVRRKRRSSVMQKPAGTFEEFLRAQHLKDWPEDIIPDDHEPLKMASDIEYSIDEISEHLRKSAPMHSEFFASMEVKISEHESLLKQYYSQLFMPKSREKELDSPHMQRTAQKTT</sequence>
<name>A0AAV7TW66_PLEWA</name>
<evidence type="ECO:0000313" key="1">
    <source>
        <dbReference type="EMBL" id="KAJ1180480.1"/>
    </source>
</evidence>
<protein>
    <submittedName>
        <fullName evidence="1">Uncharacterized protein</fullName>
    </submittedName>
</protein>
<dbReference type="AlphaFoldDB" id="A0AAV7TW66"/>
<organism evidence="1 2">
    <name type="scientific">Pleurodeles waltl</name>
    <name type="common">Iberian ribbed newt</name>
    <dbReference type="NCBI Taxonomy" id="8319"/>
    <lineage>
        <taxon>Eukaryota</taxon>
        <taxon>Metazoa</taxon>
        <taxon>Chordata</taxon>
        <taxon>Craniata</taxon>
        <taxon>Vertebrata</taxon>
        <taxon>Euteleostomi</taxon>
        <taxon>Amphibia</taxon>
        <taxon>Batrachia</taxon>
        <taxon>Caudata</taxon>
        <taxon>Salamandroidea</taxon>
        <taxon>Salamandridae</taxon>
        <taxon>Pleurodelinae</taxon>
        <taxon>Pleurodeles</taxon>
    </lineage>
</organism>
<evidence type="ECO:0000313" key="2">
    <source>
        <dbReference type="Proteomes" id="UP001066276"/>
    </source>
</evidence>
<gene>
    <name evidence="1" type="ORF">NDU88_005701</name>
</gene>
<reference evidence="1" key="1">
    <citation type="journal article" date="2022" name="bioRxiv">
        <title>Sequencing and chromosome-scale assembly of the giantPleurodeles waltlgenome.</title>
        <authorList>
            <person name="Brown T."/>
            <person name="Elewa A."/>
            <person name="Iarovenko S."/>
            <person name="Subramanian E."/>
            <person name="Araus A.J."/>
            <person name="Petzold A."/>
            <person name="Susuki M."/>
            <person name="Suzuki K.-i.T."/>
            <person name="Hayashi T."/>
            <person name="Toyoda A."/>
            <person name="Oliveira C."/>
            <person name="Osipova E."/>
            <person name="Leigh N.D."/>
            <person name="Simon A."/>
            <person name="Yun M.H."/>
        </authorList>
    </citation>
    <scope>NUCLEOTIDE SEQUENCE</scope>
    <source>
        <strain evidence="1">20211129_DDA</strain>
        <tissue evidence="1">Liver</tissue>
    </source>
</reference>
<comment type="caution">
    <text evidence="1">The sequence shown here is derived from an EMBL/GenBank/DDBJ whole genome shotgun (WGS) entry which is preliminary data.</text>
</comment>
<keyword evidence="2" id="KW-1185">Reference proteome</keyword>